<comment type="caution">
    <text evidence="2">The sequence shown here is derived from an EMBL/GenBank/DDBJ whole genome shotgun (WGS) entry which is preliminary data.</text>
</comment>
<dbReference type="InterPro" id="IPR051553">
    <property type="entry name" value="Ran_GTPase-activating"/>
</dbReference>
<accession>A0ABM8ZP61</accession>
<keyword evidence="3" id="KW-1185">Reference proteome</keyword>
<proteinExistence type="predicted"/>
<evidence type="ECO:0000313" key="2">
    <source>
        <dbReference type="EMBL" id="CAH0529777.1"/>
    </source>
</evidence>
<evidence type="ECO:0000256" key="1">
    <source>
        <dbReference type="SAM" id="SignalP"/>
    </source>
</evidence>
<feature type="signal peptide" evidence="1">
    <location>
        <begin position="1"/>
        <end position="20"/>
    </location>
</feature>
<dbReference type="EMBL" id="CAKLCM010000003">
    <property type="protein sequence ID" value="CAH0529777.1"/>
    <property type="molecule type" value="Genomic_DNA"/>
</dbReference>
<organism evidence="2 3">
    <name type="scientific">Vibrio hippocampi</name>
    <dbReference type="NCBI Taxonomy" id="654686"/>
    <lineage>
        <taxon>Bacteria</taxon>
        <taxon>Pseudomonadati</taxon>
        <taxon>Pseudomonadota</taxon>
        <taxon>Gammaproteobacteria</taxon>
        <taxon>Vibrionales</taxon>
        <taxon>Vibrionaceae</taxon>
        <taxon>Vibrio</taxon>
    </lineage>
</organism>
<dbReference type="SUPFAM" id="SSF50985">
    <property type="entry name" value="RCC1/BLIP-II"/>
    <property type="match status" value="3"/>
</dbReference>
<dbReference type="Proteomes" id="UP000838160">
    <property type="component" value="Unassembled WGS sequence"/>
</dbReference>
<evidence type="ECO:0000313" key="3">
    <source>
        <dbReference type="Proteomes" id="UP000838160"/>
    </source>
</evidence>
<feature type="chain" id="PRO_5046614249" evidence="1">
    <location>
        <begin position="21"/>
        <end position="1024"/>
    </location>
</feature>
<dbReference type="PANTHER" id="PTHR45982:SF1">
    <property type="entry name" value="REGULATOR OF CHROMOSOME CONDENSATION"/>
    <property type="match status" value="1"/>
</dbReference>
<gene>
    <name evidence="2" type="ORF">VHP8226_03533</name>
</gene>
<dbReference type="InterPro" id="IPR008964">
    <property type="entry name" value="Invasin/intimin_cell_adhesion"/>
</dbReference>
<protein>
    <submittedName>
        <fullName evidence="2">Uncharacterized protein</fullName>
    </submittedName>
</protein>
<dbReference type="Gene3D" id="2.130.10.30">
    <property type="entry name" value="Regulator of chromosome condensation 1/beta-lactamase-inhibitor protein II"/>
    <property type="match status" value="3"/>
</dbReference>
<dbReference type="PANTHER" id="PTHR45982">
    <property type="entry name" value="REGULATOR OF CHROMOSOME CONDENSATION"/>
    <property type="match status" value="1"/>
</dbReference>
<dbReference type="SUPFAM" id="SSF49373">
    <property type="entry name" value="Invasin/intimin cell-adhesion fragments"/>
    <property type="match status" value="1"/>
</dbReference>
<reference evidence="2" key="1">
    <citation type="submission" date="2021-12" db="EMBL/GenBank/DDBJ databases">
        <authorList>
            <person name="Rodrigo-Torres L."/>
            <person name="Arahal R. D."/>
            <person name="Lucena T."/>
        </authorList>
    </citation>
    <scope>NUCLEOTIDE SEQUENCE</scope>
    <source>
        <strain evidence="2">CECT 8226</strain>
    </source>
</reference>
<sequence length="1024" mass="105863">MKIKKYIILFLLFSVFGCQSESEKDNSNLVVEALPVTINAQNFVVTSEFGQSLTVDLDNKVAVSDKSAFTVSSIERLTDTSADCATPKIHNASLLISPLSESATAVCDYRYTVTSAAPITNDSVVSGVMRLVAPSPRATVTVLDMMPISAAVLVDGGVQTIDIAALLADAGEVLTGFTLLSTYSHAYPYAGGVTISSATQTLDYTPAATVGHDRILFTYTNTSTNTNKLGILDIVVGESHNQGVTLIPTCYYPFVVPPNIETALDITTCVKTDHDGNDYGLNRVDAFYASVAIASAAWNEKNINFKASENRYHDVSYMIDDGKGGTEMGILRVAVGDADQLPGWEAIELSVTQYYTAPKSVLESLYSNTVYSELLTDSSYSPAIDIAGYYPNEAIGYCQSLGASLPTTQQLQDLVNNPAGKPQTLKDWPMAYHYLANDGTVLAPDYRIVNLDDGTISTVTSGEAYFVSCYKGEFSIALTSSSRCAVPGDTLEYKTTVTTPFGPYANEYIHQSLSPTPTTAAFSPAVPGDNYFTDANGQFDFGVQDSTSGAVTVTATVDGLTVETKAFFGYADIFSTMDAFSALKPDGTVVAWGAADYGGDASAGNITGGDGQLENVVTITGNGDAFAALKEDGTVVAWGYGDSGGDASAGNITGGDGQLENVVSITGYGRGQAFAALKEDGTVVAWGNAAYGGDASAGNITGGDGQLENVVSITANERAFAALKKDGTVVAWGAADYGGDASAGNITGGDGQLENVVSITAKENGFVALKKDGTVVAWGYVGDIEDTAGGDGQLENVVSITVIRSAFAALKEDGTVVGWGNRGFGGYPVAGNTTGGDGQLENVVSITGARSAFAALKKDGTVVVWGWDDDGGDASAGNITGGDGQLENVVSITSDALRGRAFAALKEDGTVVAWGHADYGGDASAGNITGGDGKLEDVVSITTNGFAFAALKKDGTVVAWGDADDGGDASAGNITGGDGQLENVLSITSNEYAFAALKEDGSVVAWGGADYGGDASGVDVTHCD</sequence>
<dbReference type="InterPro" id="IPR009091">
    <property type="entry name" value="RCC1/BLIP-II"/>
</dbReference>
<keyword evidence="1" id="KW-0732">Signal</keyword>
<dbReference type="RefSeq" id="WP_237486340.1">
    <property type="nucleotide sequence ID" value="NZ_CAKLCM010000003.1"/>
</dbReference>
<name>A0ABM8ZP61_9VIBR</name>
<dbReference type="PROSITE" id="PS51257">
    <property type="entry name" value="PROKAR_LIPOPROTEIN"/>
    <property type="match status" value="1"/>
</dbReference>